<sequence length="328" mass="34106">MPKTAPRACLAALLTALLLPGGGASAEDPAAWPTRPVTVIVPFAPGGNTDLFGRLLADEMTKTFGQPFVVENKPGAGGGIGTEALAQAEPDGYTLGMGTVGTHAINPWVFKDLGYDAEADFAPVSLAATLPNLLVVNPSFPARSVPELIALLQAEPDSHSYASSGFGTSIHLAAAAFEIHVGSHMTHVPYKGSAQALGDVVAGHVDMIFDNIPTAMEQARAGTVRPLAVTGLERTAVLPDVPAMAEFIPGFDITSWQGLLAPAGTPPAIVEKLSAETQRIMRLPEIRARIEPLGARPIGSTAAEFTAYIKSEKARYKPIVEASGATAQ</sequence>
<keyword evidence="2" id="KW-0732">Signal</keyword>
<reference evidence="4" key="1">
    <citation type="submission" date="2017-05" db="EMBL/GenBank/DDBJ databases">
        <authorList>
            <person name="Macchi M."/>
            <person name="Festa S."/>
            <person name="Coppotelli B.M."/>
            <person name="Morelli I.S."/>
        </authorList>
    </citation>
    <scope>NUCLEOTIDE SEQUENCE [LARGE SCALE GENOMIC DNA]</scope>
    <source>
        <strain evidence="4">I</strain>
    </source>
</reference>
<evidence type="ECO:0000256" key="1">
    <source>
        <dbReference type="ARBA" id="ARBA00006987"/>
    </source>
</evidence>
<dbReference type="InterPro" id="IPR005064">
    <property type="entry name" value="BUG"/>
</dbReference>
<dbReference type="PANTHER" id="PTHR42928:SF5">
    <property type="entry name" value="BLR1237 PROTEIN"/>
    <property type="match status" value="1"/>
</dbReference>
<comment type="caution">
    <text evidence="3">The sequence shown here is derived from an EMBL/GenBank/DDBJ whole genome shotgun (WGS) entry which is preliminary data.</text>
</comment>
<organism evidence="3 4">
    <name type="scientific">Inquilinus limosus</name>
    <dbReference type="NCBI Taxonomy" id="171674"/>
    <lineage>
        <taxon>Bacteria</taxon>
        <taxon>Pseudomonadati</taxon>
        <taxon>Pseudomonadota</taxon>
        <taxon>Alphaproteobacteria</taxon>
        <taxon>Rhodospirillales</taxon>
        <taxon>Rhodospirillaceae</taxon>
        <taxon>Inquilinus</taxon>
    </lineage>
</organism>
<proteinExistence type="inferred from homology"/>
<evidence type="ECO:0000256" key="2">
    <source>
        <dbReference type="SAM" id="SignalP"/>
    </source>
</evidence>
<dbReference type="STRING" id="1122125.GCA_000423185_03810"/>
<evidence type="ECO:0000313" key="4">
    <source>
        <dbReference type="Proteomes" id="UP000196655"/>
    </source>
</evidence>
<dbReference type="CDD" id="cd13578">
    <property type="entry name" value="PBP2_Bug27"/>
    <property type="match status" value="1"/>
</dbReference>
<dbReference type="SUPFAM" id="SSF53850">
    <property type="entry name" value="Periplasmic binding protein-like II"/>
    <property type="match status" value="1"/>
</dbReference>
<name>A0A211ZKG0_9PROT</name>
<evidence type="ECO:0000313" key="3">
    <source>
        <dbReference type="EMBL" id="OWJ65752.1"/>
    </source>
</evidence>
<dbReference type="Pfam" id="PF03401">
    <property type="entry name" value="TctC"/>
    <property type="match status" value="1"/>
</dbReference>
<dbReference type="OrthoDB" id="7250553at2"/>
<protein>
    <submittedName>
        <fullName evidence="3">MFS transporter</fullName>
    </submittedName>
</protein>
<dbReference type="RefSeq" id="WP_088152382.1">
    <property type="nucleotide sequence ID" value="NZ_NHON01000032.1"/>
</dbReference>
<accession>A0A211ZKG0</accession>
<dbReference type="AlphaFoldDB" id="A0A211ZKG0"/>
<dbReference type="Gene3D" id="3.40.190.10">
    <property type="entry name" value="Periplasmic binding protein-like II"/>
    <property type="match status" value="1"/>
</dbReference>
<dbReference type="InterPro" id="IPR042100">
    <property type="entry name" value="Bug_dom1"/>
</dbReference>
<dbReference type="PANTHER" id="PTHR42928">
    <property type="entry name" value="TRICARBOXYLATE-BINDING PROTEIN"/>
    <property type="match status" value="1"/>
</dbReference>
<dbReference type="EMBL" id="NHON01000032">
    <property type="protein sequence ID" value="OWJ65752.1"/>
    <property type="molecule type" value="Genomic_DNA"/>
</dbReference>
<dbReference type="Proteomes" id="UP000196655">
    <property type="component" value="Unassembled WGS sequence"/>
</dbReference>
<dbReference type="PIRSF" id="PIRSF017082">
    <property type="entry name" value="YflP"/>
    <property type="match status" value="1"/>
</dbReference>
<keyword evidence="4" id="KW-1185">Reference proteome</keyword>
<feature type="signal peptide" evidence="2">
    <location>
        <begin position="1"/>
        <end position="26"/>
    </location>
</feature>
<dbReference type="Gene3D" id="3.40.190.150">
    <property type="entry name" value="Bordetella uptake gene, domain 1"/>
    <property type="match status" value="1"/>
</dbReference>
<gene>
    <name evidence="3" type="ORF">BWR60_17855</name>
</gene>
<feature type="chain" id="PRO_5013301526" evidence="2">
    <location>
        <begin position="27"/>
        <end position="328"/>
    </location>
</feature>
<comment type="similarity">
    <text evidence="1">Belongs to the UPF0065 (bug) family.</text>
</comment>